<dbReference type="Proteomes" id="UP001589818">
    <property type="component" value="Unassembled WGS sequence"/>
</dbReference>
<dbReference type="EMBL" id="JBHLVF010000011">
    <property type="protein sequence ID" value="MFC0391686.1"/>
    <property type="molecule type" value="Genomic_DNA"/>
</dbReference>
<dbReference type="PRINTS" id="PR00038">
    <property type="entry name" value="HTHLUXR"/>
</dbReference>
<feature type="domain" description="HTH luxR-type" evidence="6">
    <location>
        <begin position="147"/>
        <end position="212"/>
    </location>
</feature>
<dbReference type="InterPro" id="IPR039420">
    <property type="entry name" value="WalR-like"/>
</dbReference>
<dbReference type="Pfam" id="PF00072">
    <property type="entry name" value="Response_reg"/>
    <property type="match status" value="1"/>
</dbReference>
<dbReference type="SMART" id="SM00421">
    <property type="entry name" value="HTH_LUXR"/>
    <property type="match status" value="1"/>
</dbReference>
<evidence type="ECO:0000256" key="4">
    <source>
        <dbReference type="ARBA" id="ARBA00023163"/>
    </source>
</evidence>
<gene>
    <name evidence="8" type="ORF">ACFFJ8_09885</name>
</gene>
<dbReference type="Gene3D" id="3.40.50.2300">
    <property type="match status" value="1"/>
</dbReference>
<feature type="modified residue" description="4-aspartylphosphate" evidence="5">
    <location>
        <position position="57"/>
    </location>
</feature>
<name>A0ABV6J770_9BACL</name>
<keyword evidence="2" id="KW-0805">Transcription regulation</keyword>
<keyword evidence="9" id="KW-1185">Reference proteome</keyword>
<dbReference type="RefSeq" id="WP_204819674.1">
    <property type="nucleotide sequence ID" value="NZ_JANHOF010000006.1"/>
</dbReference>
<protein>
    <submittedName>
        <fullName evidence="8">Response regulator</fullName>
    </submittedName>
</protein>
<keyword evidence="1 5" id="KW-0597">Phosphoprotein</keyword>
<dbReference type="Pfam" id="PF00196">
    <property type="entry name" value="GerE"/>
    <property type="match status" value="1"/>
</dbReference>
<dbReference type="CDD" id="cd17535">
    <property type="entry name" value="REC_NarL-like"/>
    <property type="match status" value="1"/>
</dbReference>
<dbReference type="SUPFAM" id="SSF46894">
    <property type="entry name" value="C-terminal effector domain of the bipartite response regulators"/>
    <property type="match status" value="1"/>
</dbReference>
<dbReference type="InterPro" id="IPR011006">
    <property type="entry name" value="CheY-like_superfamily"/>
</dbReference>
<evidence type="ECO:0000313" key="8">
    <source>
        <dbReference type="EMBL" id="MFC0391686.1"/>
    </source>
</evidence>
<feature type="domain" description="Response regulatory" evidence="7">
    <location>
        <begin position="6"/>
        <end position="122"/>
    </location>
</feature>
<dbReference type="SMART" id="SM00448">
    <property type="entry name" value="REC"/>
    <property type="match status" value="1"/>
</dbReference>
<keyword evidence="3" id="KW-0238">DNA-binding</keyword>
<keyword evidence="4" id="KW-0804">Transcription</keyword>
<dbReference type="PANTHER" id="PTHR43214">
    <property type="entry name" value="TWO-COMPONENT RESPONSE REGULATOR"/>
    <property type="match status" value="1"/>
</dbReference>
<dbReference type="SUPFAM" id="SSF52172">
    <property type="entry name" value="CheY-like"/>
    <property type="match status" value="1"/>
</dbReference>
<comment type="caution">
    <text evidence="8">The sequence shown here is derived from an EMBL/GenBank/DDBJ whole genome shotgun (WGS) entry which is preliminary data.</text>
</comment>
<proteinExistence type="predicted"/>
<dbReference type="InterPro" id="IPR058245">
    <property type="entry name" value="NreC/VraR/RcsB-like_REC"/>
</dbReference>
<evidence type="ECO:0000313" key="9">
    <source>
        <dbReference type="Proteomes" id="UP001589818"/>
    </source>
</evidence>
<accession>A0ABV6J770</accession>
<dbReference type="CDD" id="cd06170">
    <property type="entry name" value="LuxR_C_like"/>
    <property type="match status" value="1"/>
</dbReference>
<dbReference type="PROSITE" id="PS50110">
    <property type="entry name" value="RESPONSE_REGULATORY"/>
    <property type="match status" value="1"/>
</dbReference>
<evidence type="ECO:0000259" key="7">
    <source>
        <dbReference type="PROSITE" id="PS50110"/>
    </source>
</evidence>
<evidence type="ECO:0000256" key="3">
    <source>
        <dbReference type="ARBA" id="ARBA00023125"/>
    </source>
</evidence>
<dbReference type="InterPro" id="IPR016032">
    <property type="entry name" value="Sig_transdc_resp-reg_C-effctor"/>
</dbReference>
<dbReference type="InterPro" id="IPR000792">
    <property type="entry name" value="Tscrpt_reg_LuxR_C"/>
</dbReference>
<evidence type="ECO:0000256" key="5">
    <source>
        <dbReference type="PROSITE-ProRule" id="PRU00169"/>
    </source>
</evidence>
<dbReference type="PANTHER" id="PTHR43214:SF43">
    <property type="entry name" value="TWO-COMPONENT RESPONSE REGULATOR"/>
    <property type="match status" value="1"/>
</dbReference>
<sequence length="221" mass="24236">MKDDIHILLVDDHSLVRHGVRSFLETQSDLRIVGEAASGEEAEHLVADLVPDVVLMDLSMPGIGGIEAIRRVKKSSPHSQIVVLTSFQEDDYIFPALRAGALSYVLKNVQAGDLADIIRKARGGEAFLHPRVAARVVQELREERKDIPNVFNDLTDRELEVLRLIAQGNANAAIAQALGISEQTVKGHVSNILGKLQLADRTQAAVFAWEQGVVQRKRGDV</sequence>
<evidence type="ECO:0000259" key="6">
    <source>
        <dbReference type="PROSITE" id="PS50043"/>
    </source>
</evidence>
<evidence type="ECO:0000256" key="2">
    <source>
        <dbReference type="ARBA" id="ARBA00023015"/>
    </source>
</evidence>
<dbReference type="PROSITE" id="PS00622">
    <property type="entry name" value="HTH_LUXR_1"/>
    <property type="match status" value="1"/>
</dbReference>
<dbReference type="PROSITE" id="PS50043">
    <property type="entry name" value="HTH_LUXR_2"/>
    <property type="match status" value="1"/>
</dbReference>
<dbReference type="InterPro" id="IPR001789">
    <property type="entry name" value="Sig_transdc_resp-reg_receiver"/>
</dbReference>
<organism evidence="8 9">
    <name type="scientific">Paenibacillus mendelii</name>
    <dbReference type="NCBI Taxonomy" id="206163"/>
    <lineage>
        <taxon>Bacteria</taxon>
        <taxon>Bacillati</taxon>
        <taxon>Bacillota</taxon>
        <taxon>Bacilli</taxon>
        <taxon>Bacillales</taxon>
        <taxon>Paenibacillaceae</taxon>
        <taxon>Paenibacillus</taxon>
    </lineage>
</organism>
<evidence type="ECO:0000256" key="1">
    <source>
        <dbReference type="ARBA" id="ARBA00022553"/>
    </source>
</evidence>
<reference evidence="8 9" key="1">
    <citation type="submission" date="2024-09" db="EMBL/GenBank/DDBJ databases">
        <authorList>
            <person name="Sun Q."/>
            <person name="Mori K."/>
        </authorList>
    </citation>
    <scope>NUCLEOTIDE SEQUENCE [LARGE SCALE GENOMIC DNA]</scope>
    <source>
        <strain evidence="8 9">CCM 4839</strain>
    </source>
</reference>